<reference evidence="1 2" key="1">
    <citation type="journal article" date="2019" name="Phytopathology">
        <title>A Novel Group of Rhizobium tumorigenes-Like Agrobacteria Associated with Crown Gall Disease of Rhododendron and Blueberry.</title>
        <authorList>
            <person name="Kuzmanovic N."/>
            <person name="Behrens P."/>
            <person name="Idczak E."/>
            <person name="Wagner S."/>
            <person name="Gotz M."/>
            <person name="Sproer C."/>
            <person name="Bunk B."/>
            <person name="Overmann J."/>
            <person name="Smalla K."/>
        </authorList>
    </citation>
    <scope>NUCLEOTIDE SEQUENCE [LARGE SCALE GENOMIC DNA]</scope>
    <source>
        <strain evidence="2">rho-6.2</strain>
    </source>
</reference>
<sequence length="200" mass="21961">MKPPWKYLAQLLSRQKSSETANEAGAPDSAQKLVEIELRPTATILLSSQEAISGTVQVNEGKHEDLAPALAAIENEIVPETPDLKLDYPETAKAEVTKEKAQSNSDLLEERLEVEAAAQSPKLRQARLKSATKVRVGSPDEIPGAIADLPINAASSTADPFFETPTSLDEDIKHLKDLLAQKLRIQNAQLREMLKRFERS</sequence>
<accession>A0ABY8IPF0</accession>
<organism evidence="1 2">
    <name type="scientific">Rhizobium rhododendri</name>
    <dbReference type="NCBI Taxonomy" id="2506430"/>
    <lineage>
        <taxon>Bacteria</taxon>
        <taxon>Pseudomonadati</taxon>
        <taxon>Pseudomonadota</taxon>
        <taxon>Alphaproteobacteria</taxon>
        <taxon>Hyphomicrobiales</taxon>
        <taxon>Rhizobiaceae</taxon>
        <taxon>Rhizobium/Agrobacterium group</taxon>
        <taxon>Rhizobium</taxon>
    </lineage>
</organism>
<gene>
    <name evidence="1" type="ORF">PR018_21640</name>
</gene>
<geneLocation type="plasmid" evidence="1 2">
    <name>unnamed1</name>
</geneLocation>
<dbReference type="EMBL" id="CP117268">
    <property type="protein sequence ID" value="WFS24905.1"/>
    <property type="molecule type" value="Genomic_DNA"/>
</dbReference>
<protein>
    <recommendedName>
        <fullName evidence="3">Transcriptional regulator</fullName>
    </recommendedName>
</protein>
<keyword evidence="2" id="KW-1185">Reference proteome</keyword>
<reference evidence="1 2" key="2">
    <citation type="journal article" date="2023" name="MicrobiologyOpen">
        <title>Genomics of the tumorigenes clade of the family Rhizobiaceae and description of Rhizobium rhododendri sp. nov.</title>
        <authorList>
            <person name="Kuzmanovic N."/>
            <person name="diCenzo G.C."/>
            <person name="Bunk B."/>
            <person name="Sproeer C."/>
            <person name="Fruehling A."/>
            <person name="Neumann-Schaal M."/>
            <person name="Overmann J."/>
            <person name="Smalla K."/>
        </authorList>
    </citation>
    <scope>NUCLEOTIDE SEQUENCE [LARGE SCALE GENOMIC DNA]</scope>
    <source>
        <strain evidence="2">rho-6.2</strain>
        <plasmid evidence="1 2">unnamed1</plasmid>
    </source>
</reference>
<evidence type="ECO:0000313" key="2">
    <source>
        <dbReference type="Proteomes" id="UP000318939"/>
    </source>
</evidence>
<keyword evidence="1" id="KW-0614">Plasmid</keyword>
<evidence type="ECO:0008006" key="3">
    <source>
        <dbReference type="Google" id="ProtNLM"/>
    </source>
</evidence>
<dbReference type="RefSeq" id="WP_142831786.1">
    <property type="nucleotide sequence ID" value="NZ_CP117268.1"/>
</dbReference>
<name>A0ABY8IPF0_9HYPH</name>
<proteinExistence type="predicted"/>
<evidence type="ECO:0000313" key="1">
    <source>
        <dbReference type="EMBL" id="WFS24905.1"/>
    </source>
</evidence>
<dbReference type="Proteomes" id="UP000318939">
    <property type="component" value="Plasmid unnamed1"/>
</dbReference>